<name>A0A366KZP1_9SPHI</name>
<dbReference type="RefSeq" id="WP_113949272.1">
    <property type="nucleotide sequence ID" value="NZ_QNQU01000010.1"/>
</dbReference>
<keyword evidence="2" id="KW-1185">Reference proteome</keyword>
<dbReference type="OrthoDB" id="770050at2"/>
<dbReference type="EMBL" id="QNQU01000010">
    <property type="protein sequence ID" value="RBQ06709.1"/>
    <property type="molecule type" value="Genomic_DNA"/>
</dbReference>
<dbReference type="Proteomes" id="UP000252081">
    <property type="component" value="Unassembled WGS sequence"/>
</dbReference>
<dbReference type="AlphaFoldDB" id="A0A366KZP1"/>
<accession>A0A366KZP1</accession>
<evidence type="ECO:0000313" key="1">
    <source>
        <dbReference type="EMBL" id="RBQ06709.1"/>
    </source>
</evidence>
<gene>
    <name evidence="1" type="ORF">DRW42_13065</name>
</gene>
<comment type="caution">
    <text evidence="1">The sequence shown here is derived from an EMBL/GenBank/DDBJ whole genome shotgun (WGS) entry which is preliminary data.</text>
</comment>
<organism evidence="1 2">
    <name type="scientific">Pedobacter miscanthi</name>
    <dbReference type="NCBI Taxonomy" id="2259170"/>
    <lineage>
        <taxon>Bacteria</taxon>
        <taxon>Pseudomonadati</taxon>
        <taxon>Bacteroidota</taxon>
        <taxon>Sphingobacteriia</taxon>
        <taxon>Sphingobacteriales</taxon>
        <taxon>Sphingobacteriaceae</taxon>
        <taxon>Pedobacter</taxon>
    </lineage>
</organism>
<evidence type="ECO:0000313" key="2">
    <source>
        <dbReference type="Proteomes" id="UP000252081"/>
    </source>
</evidence>
<reference evidence="1 2" key="1">
    <citation type="submission" date="2018-07" db="EMBL/GenBank/DDBJ databases">
        <title>A draft genome of a endophytic bacteria, a new species of Pedobacter.</title>
        <authorList>
            <person name="Zhang Z.D."/>
            <person name="Chen Z.J."/>
        </authorList>
    </citation>
    <scope>NUCLEOTIDE SEQUENCE [LARGE SCALE GENOMIC DNA]</scope>
    <source>
        <strain evidence="1 2">RS10</strain>
    </source>
</reference>
<sequence length="104" mass="11827">MSIIKTSLLLKQKLQKVETAIIGAIQNELIRIGRRVDSKEFEHVPFDAELEQYIEGLRLDIHGAIWVDTSFDDIGEKPLIGFLSDGEICLEFLLDLLTQLEEIS</sequence>
<proteinExistence type="predicted"/>
<protein>
    <submittedName>
        <fullName evidence="1">Uncharacterized protein</fullName>
    </submittedName>
</protein>